<gene>
    <name evidence="1" type="ORF">CCAM_LOCUS1952</name>
</gene>
<keyword evidence="2" id="KW-1185">Reference proteome</keyword>
<organism evidence="1 2">
    <name type="scientific">Cuscuta campestris</name>
    <dbReference type="NCBI Taxonomy" id="132261"/>
    <lineage>
        <taxon>Eukaryota</taxon>
        <taxon>Viridiplantae</taxon>
        <taxon>Streptophyta</taxon>
        <taxon>Embryophyta</taxon>
        <taxon>Tracheophyta</taxon>
        <taxon>Spermatophyta</taxon>
        <taxon>Magnoliopsida</taxon>
        <taxon>eudicotyledons</taxon>
        <taxon>Gunneridae</taxon>
        <taxon>Pentapetalae</taxon>
        <taxon>asterids</taxon>
        <taxon>lamiids</taxon>
        <taxon>Solanales</taxon>
        <taxon>Convolvulaceae</taxon>
        <taxon>Cuscuteae</taxon>
        <taxon>Cuscuta</taxon>
        <taxon>Cuscuta subgen. Grammica</taxon>
        <taxon>Cuscuta sect. Cleistogrammica</taxon>
    </lineage>
</organism>
<dbReference type="EMBL" id="OOIL02000104">
    <property type="protein sequence ID" value="VFQ60176.1"/>
    <property type="molecule type" value="Genomic_DNA"/>
</dbReference>
<dbReference type="PANTHER" id="PTHR46238:SF8">
    <property type="entry name" value="ENDONUCLEASE_EXONUCLEASE_PHOSPHATASE DOMAIN-CONTAINING PROTEIN"/>
    <property type="match status" value="1"/>
</dbReference>
<evidence type="ECO:0000313" key="1">
    <source>
        <dbReference type="EMBL" id="VFQ60176.1"/>
    </source>
</evidence>
<accession>A0A484KEA2</accession>
<protein>
    <submittedName>
        <fullName evidence="1">Uncharacterized protein</fullName>
    </submittedName>
</protein>
<proteinExistence type="predicted"/>
<dbReference type="OrthoDB" id="1293503at2759"/>
<sequence>MDMKKFDKLNEARDHFQIKVILGLPNYFNWIKYYYLERILKFCGYSGTWGLDNDVMRCEGVSWAKRRFASGVLSDKNISPRMKDKFHQSVVRLAMLYGAECWVVKKIHARHLHAVEILMLRWMSGQTRLDKILGEVIRGWLGMTPLEDKLREARLRWFNHVKLESHEHSHQNDEDDAFFGFFCTLNSCKT</sequence>
<evidence type="ECO:0000313" key="2">
    <source>
        <dbReference type="Proteomes" id="UP000595140"/>
    </source>
</evidence>
<reference evidence="1 2" key="1">
    <citation type="submission" date="2018-04" db="EMBL/GenBank/DDBJ databases">
        <authorList>
            <person name="Vogel A."/>
        </authorList>
    </citation>
    <scope>NUCLEOTIDE SEQUENCE [LARGE SCALE GENOMIC DNA]</scope>
</reference>
<name>A0A484KEA2_9ASTE</name>
<dbReference type="Proteomes" id="UP000595140">
    <property type="component" value="Unassembled WGS sequence"/>
</dbReference>
<dbReference type="PANTHER" id="PTHR46238">
    <property type="entry name" value="REVERSE TRANSCRIPTASE DOMAIN-CONTAINING PROTEIN"/>
    <property type="match status" value="1"/>
</dbReference>
<dbReference type="AlphaFoldDB" id="A0A484KEA2"/>